<reference evidence="1" key="1">
    <citation type="submission" date="2020-01" db="EMBL/GenBank/DDBJ databases">
        <authorList>
            <person name="Meier V. D."/>
            <person name="Meier V D."/>
        </authorList>
    </citation>
    <scope>NUCLEOTIDE SEQUENCE</scope>
    <source>
        <strain evidence="1">HLG_WM_MAG_07</strain>
    </source>
</reference>
<protein>
    <submittedName>
        <fullName evidence="1">Uncharacterized protein</fullName>
    </submittedName>
</protein>
<organism evidence="1">
    <name type="scientific">uncultured Thiotrichaceae bacterium</name>
    <dbReference type="NCBI Taxonomy" id="298394"/>
    <lineage>
        <taxon>Bacteria</taxon>
        <taxon>Pseudomonadati</taxon>
        <taxon>Pseudomonadota</taxon>
        <taxon>Gammaproteobacteria</taxon>
        <taxon>Thiotrichales</taxon>
        <taxon>Thiotrichaceae</taxon>
        <taxon>environmental samples</taxon>
    </lineage>
</organism>
<evidence type="ECO:0000313" key="1">
    <source>
        <dbReference type="EMBL" id="CAA6825142.1"/>
    </source>
</evidence>
<dbReference type="EMBL" id="CACVAY010000125">
    <property type="protein sequence ID" value="CAA6825142.1"/>
    <property type="molecule type" value="Genomic_DNA"/>
</dbReference>
<accession>A0A6S6TWY1</accession>
<proteinExistence type="predicted"/>
<name>A0A6S6TWY1_9GAMM</name>
<dbReference type="AlphaFoldDB" id="A0A6S6TWY1"/>
<sequence length="161" mass="18331">MKAELQFLMTTTDTDAFLAFAKDHVDSIEAEHFVIGDCEILFTPSRLIDNTLIVGSIMINSGGIDDGLKDQTRANNTYRSLRNWIKKNYYSRLSTWTVGNEAKMGRTRNHWLGPDAKQWKETTENTEMRLSEGSQVMFDIAPEFASMGGIEPTDEKFKPRN</sequence>
<gene>
    <name evidence="1" type="ORF">HELGO_WM23756</name>
</gene>